<dbReference type="SMART" id="SM00032">
    <property type="entry name" value="CCP"/>
    <property type="match status" value="8"/>
</dbReference>
<dbReference type="PROSITE" id="PS50825">
    <property type="entry name" value="HYR"/>
    <property type="match status" value="1"/>
</dbReference>
<dbReference type="InParanoid" id="A0A7M7PLR6"/>
<keyword evidence="9" id="KW-1185">Reference proteome</keyword>
<dbReference type="GeneID" id="757309"/>
<evidence type="ECO:0000313" key="8">
    <source>
        <dbReference type="EnsemblMetazoa" id="XP_030853602"/>
    </source>
</evidence>
<feature type="domain" description="Sushi" evidence="7">
    <location>
        <begin position="535"/>
        <end position="606"/>
    </location>
</feature>
<feature type="disulfide bond" evidence="3">
    <location>
        <begin position="329"/>
        <end position="372"/>
    </location>
</feature>
<accession>A0A7M7PLR6</accession>
<dbReference type="PANTHER" id="PTHR46343">
    <property type="entry name" value="HYR DOMAIN-CONTAINING PROTEIN"/>
    <property type="match status" value="1"/>
</dbReference>
<evidence type="ECO:0000259" key="6">
    <source>
        <dbReference type="PROSITE" id="PS50825"/>
    </source>
</evidence>
<dbReference type="InterPro" id="IPR043555">
    <property type="entry name" value="SRPX-like"/>
</dbReference>
<evidence type="ECO:0000256" key="5">
    <source>
        <dbReference type="SAM" id="SignalP"/>
    </source>
</evidence>
<dbReference type="InterPro" id="IPR000436">
    <property type="entry name" value="Sushi_SCR_CCP_dom"/>
</dbReference>
<name>A0A7M7PLR6_STRPU</name>
<dbReference type="Pfam" id="PF00084">
    <property type="entry name" value="Sushi"/>
    <property type="match status" value="7"/>
</dbReference>
<dbReference type="SUPFAM" id="SSF57535">
    <property type="entry name" value="Complement control module/SCR domain"/>
    <property type="match status" value="7"/>
</dbReference>
<feature type="region of interest" description="Disordered" evidence="4">
    <location>
        <begin position="816"/>
        <end position="839"/>
    </location>
</feature>
<dbReference type="InterPro" id="IPR035976">
    <property type="entry name" value="Sushi/SCR/CCP_sf"/>
</dbReference>
<dbReference type="RefSeq" id="XP_030853602.1">
    <property type="nucleotide sequence ID" value="XM_030997742.1"/>
</dbReference>
<feature type="domain" description="Sushi" evidence="7">
    <location>
        <begin position="27"/>
        <end position="90"/>
    </location>
</feature>
<evidence type="ECO:0000259" key="7">
    <source>
        <dbReference type="PROSITE" id="PS50923"/>
    </source>
</evidence>
<dbReference type="Pfam" id="PF02494">
    <property type="entry name" value="HYR"/>
    <property type="match status" value="1"/>
</dbReference>
<keyword evidence="3" id="KW-0768">Sushi</keyword>
<feature type="signal peptide" evidence="5">
    <location>
        <begin position="1"/>
        <end position="27"/>
    </location>
</feature>
<feature type="domain" description="Sushi" evidence="7">
    <location>
        <begin position="764"/>
        <end position="820"/>
    </location>
</feature>
<dbReference type="Proteomes" id="UP000007110">
    <property type="component" value="Unassembled WGS sequence"/>
</dbReference>
<evidence type="ECO:0000313" key="9">
    <source>
        <dbReference type="Proteomes" id="UP000007110"/>
    </source>
</evidence>
<keyword evidence="2 3" id="KW-1015">Disulfide bond</keyword>
<organism evidence="8 9">
    <name type="scientific">Strongylocentrotus purpuratus</name>
    <name type="common">Purple sea urchin</name>
    <dbReference type="NCBI Taxonomy" id="7668"/>
    <lineage>
        <taxon>Eukaryota</taxon>
        <taxon>Metazoa</taxon>
        <taxon>Echinodermata</taxon>
        <taxon>Eleutherozoa</taxon>
        <taxon>Echinozoa</taxon>
        <taxon>Echinoidea</taxon>
        <taxon>Euechinoidea</taxon>
        <taxon>Echinacea</taxon>
        <taxon>Camarodonta</taxon>
        <taxon>Echinidea</taxon>
        <taxon>Strongylocentrotidae</taxon>
        <taxon>Strongylocentrotus</taxon>
    </lineage>
</organism>
<feature type="domain" description="Sushi" evidence="7">
    <location>
        <begin position="700"/>
        <end position="763"/>
    </location>
</feature>
<proteinExistence type="predicted"/>
<dbReference type="EnsemblMetazoa" id="XM_030997742">
    <property type="protein sequence ID" value="XP_030853602"/>
    <property type="gene ID" value="LOC757309"/>
</dbReference>
<comment type="caution">
    <text evidence="3">Lacks conserved residue(s) required for the propagation of feature annotation.</text>
</comment>
<dbReference type="Gene3D" id="2.10.70.10">
    <property type="entry name" value="Complement Module, domain 1"/>
    <property type="match status" value="5"/>
</dbReference>
<reference evidence="8" key="2">
    <citation type="submission" date="2021-01" db="UniProtKB">
        <authorList>
            <consortium name="EnsemblMetazoa"/>
        </authorList>
    </citation>
    <scope>IDENTIFICATION</scope>
</reference>
<feature type="domain" description="Sushi" evidence="7">
    <location>
        <begin position="210"/>
        <end position="273"/>
    </location>
</feature>
<dbReference type="KEGG" id="spu:757309"/>
<evidence type="ECO:0000256" key="1">
    <source>
        <dbReference type="ARBA" id="ARBA00022737"/>
    </source>
</evidence>
<sequence>MEEKSYHYLVLFIGLLLCLLHSGEVSSSCDNINQIDFAEITYEPEGLAPHPDGTVASIECGVFYQIVPTAFERTTCTDGSWTGPLPRCRHVPRYCQRNEALVQIYGQDCQTPCRNRLNGACPRNKQCHCDGVCGWSCISIYEENFCPEVTDQAGLLVTYDPPERRFNGYADLSCGDGYVYHSGSSRLLCMSNRQWSGGNDFVCIPNEVSSSCDNINQIDFAEITYEPEGLAPHPDGTVASIECGVFYQIVPTAFERTTCTDGSWTGPLPQCRHVPRYCQRNEALVQIYGRDCQTQCRNRLKGACPENKQCHCDGRCGWSCISIYEDHFCPEVADQAGLLVTYDPPERRFNGYANFSCGDGYIYHSGSSRLLCMSNRQWGGGNDFVCIPNDNQNPVITCPADLTSDTLTVSFTVNVTDNVDPTPALTYDPLGPGSIFPLGPTTVTVTAIDSSSNQDSCTFTVTVIAPCEVRWSSDVALNITYDPPVSDEDRSSHPIPHDTRVHYDCAWGYRLQGVTESRCEQGRYNNNIPRCELVRMCSWPGYISHVVQYVNGLETNRLDFYPHDELPEGTFLVSRCSLPGQYVLHGSANRTCSESSWTGEEPSCVNADTRIVFQSNQPLDVRSNGTIVIHPRSQFYIYCHVPSYHVARLESENGPFAVYRGLKTMVMSLNPPRTTHSGHFTCRSNDYTLSHTVYVQFAEIYCDRPTAPSNGEIQDFDYGWRHGQYYMGKVISFACNDGYILDGRRTMTCVFGEWSHPTPRCQRATCEELHPPPHGTKIGGNRIGESVLIGCNQGYQLQGEHFLDCQESGEWSHPLPACVEPVPQPPPQPDEFSGESDWP</sequence>
<dbReference type="AlphaFoldDB" id="A0A7M7PLR6"/>
<keyword evidence="5" id="KW-0732">Signal</keyword>
<dbReference type="InterPro" id="IPR003410">
    <property type="entry name" value="HYR_dom"/>
</dbReference>
<reference evidence="9" key="1">
    <citation type="submission" date="2015-02" db="EMBL/GenBank/DDBJ databases">
        <title>Genome sequencing for Strongylocentrotus purpuratus.</title>
        <authorList>
            <person name="Murali S."/>
            <person name="Liu Y."/>
            <person name="Vee V."/>
            <person name="English A."/>
            <person name="Wang M."/>
            <person name="Skinner E."/>
            <person name="Han Y."/>
            <person name="Muzny D.M."/>
            <person name="Worley K.C."/>
            <person name="Gibbs R.A."/>
        </authorList>
    </citation>
    <scope>NUCLEOTIDE SEQUENCE</scope>
</reference>
<evidence type="ECO:0000256" key="4">
    <source>
        <dbReference type="SAM" id="MobiDB-lite"/>
    </source>
</evidence>
<evidence type="ECO:0000256" key="3">
    <source>
        <dbReference type="PROSITE-ProRule" id="PRU00302"/>
    </source>
</evidence>
<feature type="disulfide bond" evidence="3">
    <location>
        <begin position="146"/>
        <end position="189"/>
    </location>
</feature>
<dbReference type="PANTHER" id="PTHR46343:SF2">
    <property type="entry name" value="SUSHI_VON WILLEBRAND FACTOR TYPE A_EGF_PENTRAXIN DOMAIN-CONTAINING 1"/>
    <property type="match status" value="1"/>
</dbReference>
<feature type="domain" description="Sushi" evidence="7">
    <location>
        <begin position="144"/>
        <end position="205"/>
    </location>
</feature>
<feature type="domain" description="Sushi" evidence="7">
    <location>
        <begin position="327"/>
        <end position="388"/>
    </location>
</feature>
<protein>
    <recommendedName>
        <fullName evidence="10">Sushi, von Willebrand factor type A, EGF and pentraxin domain-containing protein 1-like</fullName>
    </recommendedName>
</protein>
<evidence type="ECO:0000256" key="2">
    <source>
        <dbReference type="ARBA" id="ARBA00023157"/>
    </source>
</evidence>
<evidence type="ECO:0008006" key="10">
    <source>
        <dbReference type="Google" id="ProtNLM"/>
    </source>
</evidence>
<keyword evidence="1" id="KW-0677">Repeat</keyword>
<feature type="disulfide bond" evidence="3">
    <location>
        <begin position="791"/>
        <end position="818"/>
    </location>
</feature>
<feature type="chain" id="PRO_5029445925" description="Sushi, von Willebrand factor type A, EGF and pentraxin domain-containing protein 1-like" evidence="5">
    <location>
        <begin position="28"/>
        <end position="839"/>
    </location>
</feature>
<dbReference type="OrthoDB" id="6508331at2759"/>
<dbReference type="PROSITE" id="PS50923">
    <property type="entry name" value="SUSHI"/>
    <property type="match status" value="7"/>
</dbReference>
<feature type="domain" description="HYR" evidence="6">
    <location>
        <begin position="382"/>
        <end position="465"/>
    </location>
</feature>
<dbReference type="CDD" id="cd00033">
    <property type="entry name" value="CCP"/>
    <property type="match status" value="3"/>
</dbReference>